<dbReference type="SUPFAM" id="SSF144083">
    <property type="entry name" value="Magnesium transport protein CorA, transmembrane region"/>
    <property type="match status" value="1"/>
</dbReference>
<evidence type="ECO:0000256" key="4">
    <source>
        <dbReference type="ARBA" id="ARBA00022475"/>
    </source>
</evidence>
<comment type="caution">
    <text evidence="9">The sequence shown here is derived from an EMBL/GenBank/DDBJ whole genome shotgun (WGS) entry which is preliminary data.</text>
</comment>
<evidence type="ECO:0000256" key="7">
    <source>
        <dbReference type="ARBA" id="ARBA00023136"/>
    </source>
</evidence>
<dbReference type="PANTHER" id="PTHR46494:SF1">
    <property type="entry name" value="CORA FAMILY METAL ION TRANSPORTER (EUROFUNG)"/>
    <property type="match status" value="1"/>
</dbReference>
<dbReference type="Gene3D" id="1.20.58.340">
    <property type="entry name" value="Magnesium transport protein CorA, transmembrane region"/>
    <property type="match status" value="2"/>
</dbReference>
<sequence>MTTELATDNCSFEWLDVTDPTKEELQGIAQQYGLHPASVSDCLQPGHLPKYEQFTGYTFIILRVYMTTAHDEADTVQALTGKIAIFVSERFIITIHRKPWEPIHTIQQTYVHTNRCTSPFHVLNVLVRTGLHTFDEPAVAIDEQLDLYEKKVFLTVRKEPLLKGLYFMKQKLEVMRRLLLHTYDIVDKMDREETANAYTRDVRDLYIKQKSLYDSMYENATHLLNLYFNISAQRTNETMRVLTIFSVFFMPLTFIAGIYGMNFRYMPELEWRHGYPVVLGAMAVVVIVIFFWFRRKRWM</sequence>
<reference evidence="10" key="1">
    <citation type="journal article" date="2019" name="Int. J. Syst. Evol. Microbiol.">
        <title>The Global Catalogue of Microorganisms (GCM) 10K type strain sequencing project: providing services to taxonomists for standard genome sequencing and annotation.</title>
        <authorList>
            <consortium name="The Broad Institute Genomics Platform"/>
            <consortium name="The Broad Institute Genome Sequencing Center for Infectious Disease"/>
            <person name="Wu L."/>
            <person name="Ma J."/>
        </authorList>
    </citation>
    <scope>NUCLEOTIDE SEQUENCE [LARGE SCALE GENOMIC DNA]</scope>
    <source>
        <strain evidence="10">JCM 32105</strain>
    </source>
</reference>
<evidence type="ECO:0000256" key="5">
    <source>
        <dbReference type="ARBA" id="ARBA00022692"/>
    </source>
</evidence>
<evidence type="ECO:0000256" key="8">
    <source>
        <dbReference type="SAM" id="Phobius"/>
    </source>
</evidence>
<evidence type="ECO:0000256" key="3">
    <source>
        <dbReference type="ARBA" id="ARBA00022448"/>
    </source>
</evidence>
<feature type="transmembrane region" description="Helical" evidence="8">
    <location>
        <begin position="241"/>
        <end position="261"/>
    </location>
</feature>
<dbReference type="CDD" id="cd12832">
    <property type="entry name" value="TmCorA-like_u3"/>
    <property type="match status" value="1"/>
</dbReference>
<comment type="similarity">
    <text evidence="2">Belongs to the CorA metal ion transporter (MIT) (TC 1.A.35) family.</text>
</comment>
<dbReference type="InterPro" id="IPR002523">
    <property type="entry name" value="MgTranspt_CorA/ZnTranspt_ZntB"/>
</dbReference>
<name>A0ABP8N8D4_9BACT</name>
<evidence type="ECO:0000256" key="1">
    <source>
        <dbReference type="ARBA" id="ARBA00004651"/>
    </source>
</evidence>
<evidence type="ECO:0000256" key="6">
    <source>
        <dbReference type="ARBA" id="ARBA00022989"/>
    </source>
</evidence>
<keyword evidence="4" id="KW-1003">Cell membrane</keyword>
<keyword evidence="5 8" id="KW-0812">Transmembrane</keyword>
<feature type="transmembrane region" description="Helical" evidence="8">
    <location>
        <begin position="273"/>
        <end position="293"/>
    </location>
</feature>
<proteinExistence type="inferred from homology"/>
<organism evidence="9 10">
    <name type="scientific">Nemorincola caseinilytica</name>
    <dbReference type="NCBI Taxonomy" id="2054315"/>
    <lineage>
        <taxon>Bacteria</taxon>
        <taxon>Pseudomonadati</taxon>
        <taxon>Bacteroidota</taxon>
        <taxon>Chitinophagia</taxon>
        <taxon>Chitinophagales</taxon>
        <taxon>Chitinophagaceae</taxon>
        <taxon>Nemorincola</taxon>
    </lineage>
</organism>
<keyword evidence="10" id="KW-1185">Reference proteome</keyword>
<dbReference type="Proteomes" id="UP001500067">
    <property type="component" value="Unassembled WGS sequence"/>
</dbReference>
<gene>
    <name evidence="9" type="primary">corA</name>
    <name evidence="9" type="ORF">GCM10023093_10700</name>
</gene>
<comment type="subcellular location">
    <subcellularLocation>
        <location evidence="1">Cell membrane</location>
        <topology evidence="1">Multi-pass membrane protein</topology>
    </subcellularLocation>
</comment>
<dbReference type="InterPro" id="IPR045863">
    <property type="entry name" value="CorA_TM1_TM2"/>
</dbReference>
<keyword evidence="3" id="KW-0813">Transport</keyword>
<dbReference type="EMBL" id="BAABFA010000008">
    <property type="protein sequence ID" value="GAA4463061.1"/>
    <property type="molecule type" value="Genomic_DNA"/>
</dbReference>
<dbReference type="RefSeq" id="WP_345079684.1">
    <property type="nucleotide sequence ID" value="NZ_BAABFA010000008.1"/>
</dbReference>
<keyword evidence="6 8" id="KW-1133">Transmembrane helix</keyword>
<dbReference type="Gene3D" id="3.30.460.20">
    <property type="entry name" value="CorA soluble domain-like"/>
    <property type="match status" value="1"/>
</dbReference>
<dbReference type="PANTHER" id="PTHR46494">
    <property type="entry name" value="CORA FAMILY METAL ION TRANSPORTER (EUROFUNG)"/>
    <property type="match status" value="1"/>
</dbReference>
<evidence type="ECO:0000313" key="9">
    <source>
        <dbReference type="EMBL" id="GAA4463061.1"/>
    </source>
</evidence>
<keyword evidence="7 8" id="KW-0472">Membrane</keyword>
<protein>
    <submittedName>
        <fullName evidence="9">Magnesium/cobalt transporter CorA</fullName>
    </submittedName>
</protein>
<dbReference type="InterPro" id="IPR045861">
    <property type="entry name" value="CorA_cytoplasmic_dom"/>
</dbReference>
<evidence type="ECO:0000313" key="10">
    <source>
        <dbReference type="Proteomes" id="UP001500067"/>
    </source>
</evidence>
<dbReference type="SUPFAM" id="SSF143865">
    <property type="entry name" value="CorA soluble domain-like"/>
    <property type="match status" value="1"/>
</dbReference>
<evidence type="ECO:0000256" key="2">
    <source>
        <dbReference type="ARBA" id="ARBA00009765"/>
    </source>
</evidence>
<dbReference type="Pfam" id="PF01544">
    <property type="entry name" value="CorA"/>
    <property type="match status" value="1"/>
</dbReference>
<accession>A0ABP8N8D4</accession>